<reference evidence="2 3" key="1">
    <citation type="submission" date="2023-12" db="EMBL/GenBank/DDBJ databases">
        <title>Description of an unclassified Opitutus bacterium of Verrucomicrobiota.</title>
        <authorList>
            <person name="Zhang D.-F."/>
        </authorList>
    </citation>
    <scope>NUCLEOTIDE SEQUENCE [LARGE SCALE GENOMIC DNA]</scope>
    <source>
        <strain evidence="2 3">WL0086</strain>
    </source>
</reference>
<gene>
    <name evidence="2" type="ORF">K1X11_002400</name>
</gene>
<evidence type="ECO:0000313" key="3">
    <source>
        <dbReference type="Proteomes" id="UP000738431"/>
    </source>
</evidence>
<protein>
    <recommendedName>
        <fullName evidence="4">DUF4375 domain-containing protein</fullName>
    </recommendedName>
</protein>
<name>A0ABZ1C9C5_9BACT</name>
<evidence type="ECO:0000256" key="1">
    <source>
        <dbReference type="SAM" id="MobiDB-lite"/>
    </source>
</evidence>
<feature type="compositionally biased region" description="Low complexity" evidence="1">
    <location>
        <begin position="44"/>
        <end position="64"/>
    </location>
</feature>
<feature type="region of interest" description="Disordered" evidence="1">
    <location>
        <begin position="39"/>
        <end position="64"/>
    </location>
</feature>
<evidence type="ECO:0000313" key="2">
    <source>
        <dbReference type="EMBL" id="WRQ88240.1"/>
    </source>
</evidence>
<keyword evidence="3" id="KW-1185">Reference proteome</keyword>
<dbReference type="RefSeq" id="WP_221028732.1">
    <property type="nucleotide sequence ID" value="NZ_CP139781.1"/>
</dbReference>
<proteinExistence type="predicted"/>
<sequence>MNSTSSQRGAMRVAILVLVLSAIANLGLLAALFVAPNESPAPPDAHTSAATADAPTPTAAESAATLPPRDLWADLESDDPATLTDQLRAAGFDEKLVRLIVWSRMSAADHAAGDEIDNAPYWRRRAVSNDINRRNQMERNRGQRGSEVAAFKALFGENPYGLLSPDYHTVYGSRNGLSADVNDRISNLRQQRDEARGSRSGRRYVNGEPDEATRALLAREEAANEQFEAALRAQLTPAEFETYLRTASDTANMLRSRAGVLDLNQAEFDAITQIFGPAADFRSALDQHAAALTDALGEDRYAEFAQSVQGDFQINRFVERMALPASTAIALQGIRDDILDRSRALNRDRTASAAEKQAQRTALGTEASDRLAATLSPEDLELYLDYAGSWLNGLQGPPSRTPGP</sequence>
<dbReference type="EMBL" id="CP139781">
    <property type="protein sequence ID" value="WRQ88240.1"/>
    <property type="molecule type" value="Genomic_DNA"/>
</dbReference>
<dbReference type="Proteomes" id="UP000738431">
    <property type="component" value="Chromosome"/>
</dbReference>
<accession>A0ABZ1C9C5</accession>
<organism evidence="2 3">
    <name type="scientific">Actomonas aquatica</name>
    <dbReference type="NCBI Taxonomy" id="2866162"/>
    <lineage>
        <taxon>Bacteria</taxon>
        <taxon>Pseudomonadati</taxon>
        <taxon>Verrucomicrobiota</taxon>
        <taxon>Opitutia</taxon>
        <taxon>Opitutales</taxon>
        <taxon>Opitutaceae</taxon>
        <taxon>Actomonas</taxon>
    </lineage>
</organism>
<feature type="region of interest" description="Disordered" evidence="1">
    <location>
        <begin position="347"/>
        <end position="366"/>
    </location>
</feature>
<evidence type="ECO:0008006" key="4">
    <source>
        <dbReference type="Google" id="ProtNLM"/>
    </source>
</evidence>